<sequence>MTITRRTALLGGLGGLGLALAGCAPAYRGPERSVTIAAGEQGGFYLAFAEVLAAEVSRAEPRLHCAAVPTEASVANVERVRDGTADLGLVLADVAQSALAGQAPFPAPVPLRALGRVYENYLQLVVRADDRLARLRDLAGRPVSVGAGGSGAAQLGERVFAAAGVSVVAQHLPLADAIAALESRRIDALLWSGGLPTPALAELNRTTPLALLPLASVIPALRAKHGPVYEQVQVPAGAYAGVGAPATIGVANLLVCAPRLPSDVAAAVVRVLAGRAADLVPAQAVGTQFLDVRTLIGTQPVPLHPGAADTYRALHG</sequence>
<reference evidence="1 2" key="1">
    <citation type="submission" date="2023-06" db="EMBL/GenBank/DDBJ databases">
        <authorList>
            <person name="Oyuntsetseg B."/>
            <person name="Kim S.B."/>
        </authorList>
    </citation>
    <scope>NUCLEOTIDE SEQUENCE [LARGE SCALE GENOMIC DNA]</scope>
    <source>
        <strain evidence="1 2">2-15</strain>
    </source>
</reference>
<dbReference type="InterPro" id="IPR011852">
    <property type="entry name" value="TRAP_TAXI"/>
</dbReference>
<dbReference type="InterPro" id="IPR006311">
    <property type="entry name" value="TAT_signal"/>
</dbReference>
<dbReference type="Gene3D" id="3.40.190.10">
    <property type="entry name" value="Periplasmic binding protein-like II"/>
    <property type="match status" value="2"/>
</dbReference>
<dbReference type="Proteomes" id="UP001236014">
    <property type="component" value="Chromosome"/>
</dbReference>
<dbReference type="SUPFAM" id="SSF53850">
    <property type="entry name" value="Periplasmic binding protein-like II"/>
    <property type="match status" value="1"/>
</dbReference>
<evidence type="ECO:0000313" key="1">
    <source>
        <dbReference type="EMBL" id="WIX76122.1"/>
    </source>
</evidence>
<dbReference type="PROSITE" id="PS51257">
    <property type="entry name" value="PROKAR_LIPOPROTEIN"/>
    <property type="match status" value="1"/>
</dbReference>
<proteinExistence type="predicted"/>
<keyword evidence="2" id="KW-1185">Reference proteome</keyword>
<accession>A0A9Y2MUX0</accession>
<name>A0A9Y2MUX0_9PSEU</name>
<dbReference type="RefSeq" id="WP_285966879.1">
    <property type="nucleotide sequence ID" value="NZ_CP127294.1"/>
</dbReference>
<dbReference type="PROSITE" id="PS51318">
    <property type="entry name" value="TAT"/>
    <property type="match status" value="1"/>
</dbReference>
<dbReference type="EMBL" id="CP127294">
    <property type="protein sequence ID" value="WIX76122.1"/>
    <property type="molecule type" value="Genomic_DNA"/>
</dbReference>
<dbReference type="AlphaFoldDB" id="A0A9Y2MUX0"/>
<protein>
    <submittedName>
        <fullName evidence="1">TAXI family TRAP transporter solute-binding subunit</fullName>
    </submittedName>
</protein>
<organism evidence="1 2">
    <name type="scientific">Amycolatopsis carbonis</name>
    <dbReference type="NCBI Taxonomy" id="715471"/>
    <lineage>
        <taxon>Bacteria</taxon>
        <taxon>Bacillati</taxon>
        <taxon>Actinomycetota</taxon>
        <taxon>Actinomycetes</taxon>
        <taxon>Pseudonocardiales</taxon>
        <taxon>Pseudonocardiaceae</taxon>
        <taxon>Amycolatopsis</taxon>
    </lineage>
</organism>
<gene>
    <name evidence="1" type="ORF">QRX50_32225</name>
</gene>
<dbReference type="NCBIfam" id="TIGR02122">
    <property type="entry name" value="TRAP_TAXI"/>
    <property type="match status" value="1"/>
</dbReference>
<dbReference type="Pfam" id="PF16868">
    <property type="entry name" value="NMT1_3"/>
    <property type="match status" value="1"/>
</dbReference>
<dbReference type="PANTHER" id="PTHR42941:SF1">
    <property type="entry name" value="SLL1037 PROTEIN"/>
    <property type="match status" value="1"/>
</dbReference>
<dbReference type="KEGG" id="acab:QRX50_32225"/>
<dbReference type="PANTHER" id="PTHR42941">
    <property type="entry name" value="SLL1037 PROTEIN"/>
    <property type="match status" value="1"/>
</dbReference>
<evidence type="ECO:0000313" key="2">
    <source>
        <dbReference type="Proteomes" id="UP001236014"/>
    </source>
</evidence>